<protein>
    <recommendedName>
        <fullName evidence="1">IrrE N-terminal-like domain-containing protein</fullName>
    </recommendedName>
</protein>
<evidence type="ECO:0000313" key="2">
    <source>
        <dbReference type="EMBL" id="AUJ77578.1"/>
    </source>
</evidence>
<feature type="domain" description="IrrE N-terminal-like" evidence="1">
    <location>
        <begin position="78"/>
        <end position="171"/>
    </location>
</feature>
<reference evidence="2 3" key="1">
    <citation type="submission" date="2017-11" db="EMBL/GenBank/DDBJ databases">
        <title>Genome sequence and genome mining of multiple bioactive secondary metabolites from a deep sea-derived Bacillus siamensis SCSIO 05746.</title>
        <authorList>
            <person name="Pan H.-Q."/>
            <person name="Ju J.-H."/>
        </authorList>
    </citation>
    <scope>NUCLEOTIDE SEQUENCE [LARGE SCALE GENOMIC DNA]</scope>
    <source>
        <strain evidence="2 3">SCSIO 05746</strain>
    </source>
</reference>
<accession>A0AAI8N0K0</accession>
<dbReference type="AlphaFoldDB" id="A0AAI8N0K0"/>
<dbReference type="KEGG" id="bsia:CWD84_12525"/>
<proteinExistence type="predicted"/>
<sequence length="353" mass="41452">MKTIFKPDYDKAERKAYYLLQLAGVKKFPIKLNKLIRQFSNLKLRKYTWFAKKWSMSVEEVCNLTKSNEGCCWYIKDNDQYMILYNDTVDNPGRIRWTIAHELGHYMLKHNEITNRSIFARNSLTEDEYEVFEKEANCFARNLLAPNVVLRELKPDSPHFISDMCNVSYEASTHIYNFLIEGVRRGIFYSKNHPSIKLFKDYIWKKRHSHMCSNCNSTFVKENPTYCPICGNNSITKGEGFEMLYSEIELLESHQAKKCPRCTNELILGSYCHVCGIYLINKCTGYEPGETEYNYNSSRVYWHSNDKGCGELLEGDARFCPKCGSTSTFYEDEILKDWEEEKKEKEELDKLLS</sequence>
<dbReference type="InterPro" id="IPR010359">
    <property type="entry name" value="IrrE_HExxH"/>
</dbReference>
<name>A0AAI8N0K0_9BACI</name>
<organism evidence="2 3">
    <name type="scientific">Bacillus siamensis</name>
    <dbReference type="NCBI Taxonomy" id="659243"/>
    <lineage>
        <taxon>Bacteria</taxon>
        <taxon>Bacillati</taxon>
        <taxon>Bacillota</taxon>
        <taxon>Bacilli</taxon>
        <taxon>Bacillales</taxon>
        <taxon>Bacillaceae</taxon>
        <taxon>Bacillus</taxon>
        <taxon>Bacillus amyloliquefaciens group</taxon>
    </lineage>
</organism>
<dbReference type="Gene3D" id="1.10.10.2910">
    <property type="match status" value="1"/>
</dbReference>
<dbReference type="Proteomes" id="UP000234366">
    <property type="component" value="Chromosome"/>
</dbReference>
<dbReference type="Pfam" id="PF06114">
    <property type="entry name" value="Peptidase_M78"/>
    <property type="match status" value="1"/>
</dbReference>
<dbReference type="EMBL" id="CP025001">
    <property type="protein sequence ID" value="AUJ77578.1"/>
    <property type="molecule type" value="Genomic_DNA"/>
</dbReference>
<dbReference type="InterPro" id="IPR036283">
    <property type="entry name" value="NOB1_Zf-like_sf"/>
</dbReference>
<dbReference type="RefSeq" id="WP_101605490.1">
    <property type="nucleotide sequence ID" value="NZ_CP025001.1"/>
</dbReference>
<evidence type="ECO:0000259" key="1">
    <source>
        <dbReference type="Pfam" id="PF06114"/>
    </source>
</evidence>
<gene>
    <name evidence="2" type="ORF">CWD84_12525</name>
</gene>
<evidence type="ECO:0000313" key="3">
    <source>
        <dbReference type="Proteomes" id="UP000234366"/>
    </source>
</evidence>
<dbReference type="SUPFAM" id="SSF144206">
    <property type="entry name" value="NOB1 zinc finger-like"/>
    <property type="match status" value="1"/>
</dbReference>
<keyword evidence="3" id="KW-1185">Reference proteome</keyword>